<reference evidence="2 3" key="1">
    <citation type="journal article" date="1998" name="Science">
        <title>Genome sequence of the nematode C. elegans: a platform for investigating biology.</title>
        <authorList>
            <consortium name="The C. elegans sequencing consortium"/>
            <person name="Sulson J.E."/>
            <person name="Waterston R."/>
        </authorList>
    </citation>
    <scope>NUCLEOTIDE SEQUENCE [LARGE SCALE GENOMIC DNA]</scope>
    <source>
        <strain evidence="2 3">Bristol N2</strain>
    </source>
</reference>
<dbReference type="InParanoid" id="Q7YTJ6"/>
<accession>Q7YTJ6</accession>
<dbReference type="UCSC" id="T23G11.10">
    <property type="organism name" value="c. elegans"/>
</dbReference>
<keyword evidence="1 2" id="KW-0812">Transmembrane</keyword>
<keyword evidence="1" id="KW-1133">Transmembrane helix</keyword>
<keyword evidence="3" id="KW-1185">Reference proteome</keyword>
<dbReference type="Proteomes" id="UP000001940">
    <property type="component" value="Chromosome I"/>
</dbReference>
<evidence type="ECO:0000313" key="3">
    <source>
        <dbReference type="Proteomes" id="UP000001940"/>
    </source>
</evidence>
<gene>
    <name evidence="2" type="ORF">CELE_T23G11.10</name>
    <name evidence="2 4" type="ORF">T23G11.10</name>
</gene>
<dbReference type="HOGENOM" id="CLU_1361525_0_0_1"/>
<name>Q7YTJ6_CAEEL</name>
<sequence>MFHVSRDSNCFQSEEDFDDNPRVDGVIELLKLFVWPAAAIMLIFLLLLVNNSVNIEKQKNVRRRHLMSTVQNWHMHDDFIAGLKGIRKEEECKRMMFSEKCEYSKPVVNALNEYKKERIEEVKRKTFEKSSKKNAEIAKERFGPVKTLKMGGVFPKNKANSVFWSPADIVAFNLMFRKARKTQKLADGVKIASIDEIYS</sequence>
<dbReference type="OrthoDB" id="10310164at2759"/>
<keyword evidence="1" id="KW-0472">Membrane</keyword>
<evidence type="ECO:0000313" key="2">
    <source>
        <dbReference type="EMBL" id="CAE17967.3"/>
    </source>
</evidence>
<dbReference type="AlphaFoldDB" id="Q7YTJ6"/>
<proteinExistence type="predicted"/>
<evidence type="ECO:0000313" key="4">
    <source>
        <dbReference type="WormBase" id="T23G11.10"/>
    </source>
</evidence>
<protein>
    <submittedName>
        <fullName evidence="2">Transmembrane protein</fullName>
    </submittedName>
</protein>
<feature type="transmembrane region" description="Helical" evidence="1">
    <location>
        <begin position="32"/>
        <end position="53"/>
    </location>
</feature>
<dbReference type="Bgee" id="WBGene00011973">
    <property type="expression patterns" value="Expressed in pharyngeal muscle cell (C elegans) and 1 other cell type or tissue"/>
</dbReference>
<dbReference type="WormBase" id="T23G11.10">
    <property type="protein sequence ID" value="CE35026"/>
    <property type="gene ID" value="WBGene00011973"/>
</dbReference>
<dbReference type="PaxDb" id="6239-T23G11.10"/>
<evidence type="ECO:0000256" key="1">
    <source>
        <dbReference type="SAM" id="Phobius"/>
    </source>
</evidence>
<dbReference type="AGR" id="WB:WBGene00011973"/>
<dbReference type="SMR" id="Q7YTJ6"/>
<dbReference type="FunCoup" id="Q7YTJ6">
    <property type="interactions" value="171"/>
</dbReference>
<organism evidence="2 3">
    <name type="scientific">Caenorhabditis elegans</name>
    <dbReference type="NCBI Taxonomy" id="6239"/>
    <lineage>
        <taxon>Eukaryota</taxon>
        <taxon>Metazoa</taxon>
        <taxon>Ecdysozoa</taxon>
        <taxon>Nematoda</taxon>
        <taxon>Chromadorea</taxon>
        <taxon>Rhabditida</taxon>
        <taxon>Rhabditina</taxon>
        <taxon>Rhabditomorpha</taxon>
        <taxon>Rhabditoidea</taxon>
        <taxon>Rhabditidae</taxon>
        <taxon>Peloderinae</taxon>
        <taxon>Caenorhabditis</taxon>
    </lineage>
</organism>
<dbReference type="EMBL" id="BX284601">
    <property type="protein sequence ID" value="CAE17967.3"/>
    <property type="molecule type" value="Genomic_DNA"/>
</dbReference>